<feature type="region of interest" description="Disordered" evidence="3">
    <location>
        <begin position="58"/>
        <end position="77"/>
    </location>
</feature>
<evidence type="ECO:0000313" key="6">
    <source>
        <dbReference type="Proteomes" id="UP000007350"/>
    </source>
</evidence>
<proteinExistence type="predicted"/>
<keyword evidence="6" id="KW-1185">Reference proteome</keyword>
<comment type="caution">
    <text evidence="5">The sequence shown here is derived from an EMBL/GenBank/DDBJ whole genome shotgun (WGS) entry which is preliminary data.</text>
</comment>
<keyword evidence="2" id="KW-0853">WD repeat</keyword>
<evidence type="ECO:0000256" key="3">
    <source>
        <dbReference type="SAM" id="MobiDB-lite"/>
    </source>
</evidence>
<dbReference type="PROSITE" id="PS50222">
    <property type="entry name" value="EF_HAND_2"/>
    <property type="match status" value="1"/>
</dbReference>
<dbReference type="InterPro" id="IPR002048">
    <property type="entry name" value="EF_hand_dom"/>
</dbReference>
<dbReference type="SUPFAM" id="SSF47473">
    <property type="entry name" value="EF-hand"/>
    <property type="match status" value="1"/>
</dbReference>
<dbReference type="InterPro" id="IPR015943">
    <property type="entry name" value="WD40/YVTN_repeat-like_dom_sf"/>
</dbReference>
<feature type="region of interest" description="Disordered" evidence="3">
    <location>
        <begin position="579"/>
        <end position="628"/>
    </location>
</feature>
<feature type="compositionally biased region" description="Polar residues" evidence="3">
    <location>
        <begin position="58"/>
        <end position="73"/>
    </location>
</feature>
<gene>
    <name evidence="5" type="ORF">MOQ_003839</name>
</gene>
<name>K2NTL2_TRYCR</name>
<feature type="compositionally biased region" description="Polar residues" evidence="3">
    <location>
        <begin position="619"/>
        <end position="628"/>
    </location>
</feature>
<evidence type="ECO:0000256" key="1">
    <source>
        <dbReference type="ARBA" id="ARBA00022837"/>
    </source>
</evidence>
<reference evidence="5 6" key="1">
    <citation type="journal article" date="2012" name="BMC Genomics">
        <title>Comparative genomic analysis of human infective Trypanosoma cruzi lineages with the bat-restricted subspecies T. cruzi marinkellei.</title>
        <authorList>
            <person name="Franzen O."/>
            <person name="Talavera-Lopez C."/>
            <person name="Ochaya S."/>
            <person name="Butler C.E."/>
            <person name="Messenger L.A."/>
            <person name="Lewis M.D."/>
            <person name="Llewellyn M.S."/>
            <person name="Marinkelle C.J."/>
            <person name="Tyler K.M."/>
            <person name="Miles M.A."/>
            <person name="Andersson B."/>
        </authorList>
    </citation>
    <scope>NUCLEOTIDE SEQUENCE [LARGE SCALE GENOMIC DNA]</scope>
    <source>
        <strain evidence="5 6">B7</strain>
    </source>
</reference>
<evidence type="ECO:0000259" key="4">
    <source>
        <dbReference type="PROSITE" id="PS50222"/>
    </source>
</evidence>
<dbReference type="InterPro" id="IPR001680">
    <property type="entry name" value="WD40_rpt"/>
</dbReference>
<organism evidence="5 6">
    <name type="scientific">Trypanosoma cruzi marinkellei</name>
    <dbReference type="NCBI Taxonomy" id="85056"/>
    <lineage>
        <taxon>Eukaryota</taxon>
        <taxon>Discoba</taxon>
        <taxon>Euglenozoa</taxon>
        <taxon>Kinetoplastea</taxon>
        <taxon>Metakinetoplastina</taxon>
        <taxon>Trypanosomatida</taxon>
        <taxon>Trypanosomatidae</taxon>
        <taxon>Trypanosoma</taxon>
        <taxon>Schizotrypanum</taxon>
    </lineage>
</organism>
<feature type="domain" description="EF-hand" evidence="4">
    <location>
        <begin position="248"/>
        <end position="283"/>
    </location>
</feature>
<evidence type="ECO:0000256" key="2">
    <source>
        <dbReference type="PROSITE-ProRule" id="PRU00221"/>
    </source>
</evidence>
<dbReference type="PROSITE" id="PS00018">
    <property type="entry name" value="EF_HAND_1"/>
    <property type="match status" value="1"/>
</dbReference>
<dbReference type="InterPro" id="IPR036322">
    <property type="entry name" value="WD40_repeat_dom_sf"/>
</dbReference>
<dbReference type="GO" id="GO:0005509">
    <property type="term" value="F:calcium ion binding"/>
    <property type="evidence" value="ECO:0007669"/>
    <property type="project" value="InterPro"/>
</dbReference>
<evidence type="ECO:0000313" key="5">
    <source>
        <dbReference type="EMBL" id="EKF32312.1"/>
    </source>
</evidence>
<dbReference type="InterPro" id="IPR018247">
    <property type="entry name" value="EF_Hand_1_Ca_BS"/>
</dbReference>
<dbReference type="Gene3D" id="1.10.238.10">
    <property type="entry name" value="EF-hand"/>
    <property type="match status" value="1"/>
</dbReference>
<keyword evidence="1" id="KW-0106">Calcium</keyword>
<dbReference type="Proteomes" id="UP000007350">
    <property type="component" value="Unassembled WGS sequence"/>
</dbReference>
<sequence length="628" mass="71349">MKQRNERVRDLRSLGFRAATRERNEEDVNLLSLSGSGIFRRPISSVYDRLQVRESIEQQKQAAKMSSTESTEQNWEDTEVWTKGVPERLSNPSVSLNVLERMQLVFILYEWCRKRKRRSASCLSDPNSSEMDVMNDLDAMIESREGELSMRGVLQRSGGYLPASDNAVSISTFMTAGIPFSVFERFIVEPYFDALFPPIRNGRRTMESFMDTLGTGGCSSTETMKISFNLTGRSQRQKKSSYQRKRTSHVEAAENLFSVMDTNGDGFLSWDEFSGHILQCGQRELLAGEYNREDGVNTGKPEGEEDATKTFRNTTNIFNRYLNFTPTPLNVNPWQQQCPLVRHLYHSEPISRLLFANRGRRYITAAWDGLVKVWRPNPRLADAYGKPSIVHERTIFTAGAPIVDMVLSPASLGDAEILAVVAMDGTVTLLSVVTGEVLKTFSGRCSLPPIAGLGRQPTPSKRKELEETHVRNVVDPPPLEEDMRDNVENTGMVLRPVFKVRAYHREAIEIFFTEVSRYFIGLDVVAPTYEHLERRRAVKTDVLLQFGDGPETPVEETPRQRFPVMSPVDNEVEWAKEAKYSTEWGTMDEDEESVKEDDVDDKNVMEDNETLVDEYPEPQKNSQSGSRL</sequence>
<dbReference type="EMBL" id="AHKC01009914">
    <property type="protein sequence ID" value="EKF32312.1"/>
    <property type="molecule type" value="Genomic_DNA"/>
</dbReference>
<feature type="repeat" description="WD" evidence="2">
    <location>
        <begin position="343"/>
        <end position="374"/>
    </location>
</feature>
<dbReference type="Gene3D" id="2.130.10.10">
    <property type="entry name" value="YVTN repeat-like/Quinoprotein amine dehydrogenase"/>
    <property type="match status" value="1"/>
</dbReference>
<accession>K2NTL2</accession>
<dbReference type="AlphaFoldDB" id="K2NTL2"/>
<dbReference type="SUPFAM" id="SSF50978">
    <property type="entry name" value="WD40 repeat-like"/>
    <property type="match status" value="1"/>
</dbReference>
<dbReference type="InterPro" id="IPR011992">
    <property type="entry name" value="EF-hand-dom_pair"/>
</dbReference>
<feature type="compositionally biased region" description="Acidic residues" evidence="3">
    <location>
        <begin position="586"/>
        <end position="616"/>
    </location>
</feature>
<dbReference type="OrthoDB" id="273340at2759"/>
<protein>
    <recommendedName>
        <fullName evidence="4">EF-hand domain-containing protein</fullName>
    </recommendedName>
</protein>
<dbReference type="PROSITE" id="PS50082">
    <property type="entry name" value="WD_REPEATS_2"/>
    <property type="match status" value="1"/>
</dbReference>